<evidence type="ECO:0000313" key="2">
    <source>
        <dbReference type="Proteomes" id="UP000541535"/>
    </source>
</evidence>
<accession>A0A7W5FWD2</accession>
<comment type="caution">
    <text evidence="1">The sequence shown here is derived from an EMBL/GenBank/DDBJ whole genome shotgun (WGS) entry which is preliminary data.</text>
</comment>
<name>A0A7W5FWD2_9BURK</name>
<organism evidence="1 2">
    <name type="scientific">Pseudoduganella violacea</name>
    <dbReference type="NCBI Taxonomy" id="1715466"/>
    <lineage>
        <taxon>Bacteria</taxon>
        <taxon>Pseudomonadati</taxon>
        <taxon>Pseudomonadota</taxon>
        <taxon>Betaproteobacteria</taxon>
        <taxon>Burkholderiales</taxon>
        <taxon>Oxalobacteraceae</taxon>
        <taxon>Telluria group</taxon>
        <taxon>Pseudoduganella</taxon>
    </lineage>
</organism>
<evidence type="ECO:0000313" key="1">
    <source>
        <dbReference type="EMBL" id="MBB3121732.1"/>
    </source>
</evidence>
<sequence length="108" mass="11744">MMVFLNDPIVSGCHGATYTVIARSGQRGTEFADPRQAADAFYKACAQDRPFVLRNQANTSSIVAATRAGRKSLLPYGKERGDFQVAYEQLLGQAQDLPPERGVANQVP</sequence>
<dbReference type="EMBL" id="JACHXD010000019">
    <property type="protein sequence ID" value="MBB3121732.1"/>
    <property type="molecule type" value="Genomic_DNA"/>
</dbReference>
<protein>
    <submittedName>
        <fullName evidence="1">Uncharacterized protein</fullName>
    </submittedName>
</protein>
<proteinExistence type="predicted"/>
<gene>
    <name evidence="1" type="ORF">FHS03_004824</name>
</gene>
<dbReference type="RefSeq" id="WP_183443420.1">
    <property type="nucleotide sequence ID" value="NZ_JACHXD010000019.1"/>
</dbReference>
<dbReference type="Proteomes" id="UP000541535">
    <property type="component" value="Unassembled WGS sequence"/>
</dbReference>
<keyword evidence="2" id="KW-1185">Reference proteome</keyword>
<reference evidence="1 2" key="1">
    <citation type="submission" date="2020-08" db="EMBL/GenBank/DDBJ databases">
        <title>Genomic Encyclopedia of Type Strains, Phase III (KMG-III): the genomes of soil and plant-associated and newly described type strains.</title>
        <authorList>
            <person name="Whitman W."/>
        </authorList>
    </citation>
    <scope>NUCLEOTIDE SEQUENCE [LARGE SCALE GENOMIC DNA]</scope>
    <source>
        <strain evidence="1 2">CECT 8897</strain>
    </source>
</reference>
<dbReference type="AlphaFoldDB" id="A0A7W5FWD2"/>